<dbReference type="RefSeq" id="WP_169610294.1">
    <property type="nucleotide sequence ID" value="NZ_CP051682.1"/>
</dbReference>
<dbReference type="PANTHER" id="PTHR28286">
    <property type="match status" value="1"/>
</dbReference>
<dbReference type="EMBL" id="CP051682">
    <property type="protein sequence ID" value="QJD97799.1"/>
    <property type="molecule type" value="Genomic_DNA"/>
</dbReference>
<name>A0A7L5E652_9SPHI</name>
<evidence type="ECO:0000256" key="6">
    <source>
        <dbReference type="ARBA" id="ARBA00022925"/>
    </source>
</evidence>
<dbReference type="Pfam" id="PF01036">
    <property type="entry name" value="Bac_rhodopsin"/>
    <property type="match status" value="1"/>
</dbReference>
<dbReference type="GO" id="GO:0007602">
    <property type="term" value="P:phototransduction"/>
    <property type="evidence" value="ECO:0007669"/>
    <property type="project" value="UniProtKB-KW"/>
</dbReference>
<dbReference type="Proteomes" id="UP000503278">
    <property type="component" value="Chromosome"/>
</dbReference>
<evidence type="ECO:0000313" key="12">
    <source>
        <dbReference type="EMBL" id="QJD97799.1"/>
    </source>
</evidence>
<keyword evidence="8" id="KW-0157">Chromophore</keyword>
<dbReference type="GO" id="GO:0016020">
    <property type="term" value="C:membrane"/>
    <property type="evidence" value="ECO:0007669"/>
    <property type="project" value="UniProtKB-SubCell"/>
</dbReference>
<dbReference type="PRINTS" id="PR00251">
    <property type="entry name" value="BACTRLOPSIN"/>
</dbReference>
<keyword evidence="3" id="KW-0600">Photoreceptor protein</keyword>
<feature type="transmembrane region" description="Helical" evidence="11">
    <location>
        <begin position="54"/>
        <end position="75"/>
    </location>
</feature>
<comment type="subcellular location">
    <subcellularLocation>
        <location evidence="1">Membrane</location>
        <topology evidence="1">Multi-pass membrane protein</topology>
    </subcellularLocation>
</comment>
<evidence type="ECO:0000256" key="11">
    <source>
        <dbReference type="SAM" id="Phobius"/>
    </source>
</evidence>
<evidence type="ECO:0000256" key="4">
    <source>
        <dbReference type="ARBA" id="ARBA00022606"/>
    </source>
</evidence>
<dbReference type="AlphaFoldDB" id="A0A7L5E652"/>
<keyword evidence="4" id="KW-0716">Sensory transduction</keyword>
<organism evidence="12 13">
    <name type="scientific">Mucilaginibacter robiniae</name>
    <dbReference type="NCBI Taxonomy" id="2728022"/>
    <lineage>
        <taxon>Bacteria</taxon>
        <taxon>Pseudomonadati</taxon>
        <taxon>Bacteroidota</taxon>
        <taxon>Sphingobacteriia</taxon>
        <taxon>Sphingobacteriales</taxon>
        <taxon>Sphingobacteriaceae</taxon>
        <taxon>Mucilaginibacter</taxon>
    </lineage>
</organism>
<evidence type="ECO:0000256" key="1">
    <source>
        <dbReference type="ARBA" id="ARBA00004141"/>
    </source>
</evidence>
<accession>A0A7L5E652</accession>
<keyword evidence="9 11" id="KW-0472">Membrane</keyword>
<gene>
    <name evidence="12" type="ORF">HH214_18915</name>
</gene>
<sequence length="279" mass="31626">MEFSDSFLPTANSVGMSSMVTYFFLIFAAYAFLGNVIFCWLGKSSVAPEHRTSRYFTAIIAAVAGISYMLIAHFYHEMLRELAHTTDPIKRDELLRTSYNAIGQLRYIDWSITTPLLLLKAVSMLKIQPNQAKNSIFWLLFADLFMVFTGYIGEQQLTANGHIMVGDKLIWGAISTLGYIIIPVILWNLWKRFKDTVQPEERTAYKWLALSTVTTWGVYPIGYILTTINGFNLNYIHISFSIFDVINKVGAGAVVYLAAKKILEKRVAEDATMNTHMVD</sequence>
<dbReference type="KEGG" id="mrob:HH214_18915"/>
<keyword evidence="5 11" id="KW-0812">Transmembrane</keyword>
<feature type="transmembrane region" description="Helical" evidence="11">
    <location>
        <begin position="169"/>
        <end position="187"/>
    </location>
</feature>
<dbReference type="GO" id="GO:0009881">
    <property type="term" value="F:photoreceptor activity"/>
    <property type="evidence" value="ECO:0007669"/>
    <property type="project" value="UniProtKB-KW"/>
</dbReference>
<evidence type="ECO:0000256" key="5">
    <source>
        <dbReference type="ARBA" id="ARBA00022692"/>
    </source>
</evidence>
<keyword evidence="6" id="KW-0681">Retinal protein</keyword>
<feature type="transmembrane region" description="Helical" evidence="11">
    <location>
        <begin position="207"/>
        <end position="226"/>
    </location>
</feature>
<keyword evidence="10" id="KW-0675">Receptor</keyword>
<feature type="transmembrane region" description="Helical" evidence="11">
    <location>
        <begin position="20"/>
        <end position="42"/>
    </location>
</feature>
<dbReference type="GO" id="GO:0005216">
    <property type="term" value="F:monoatomic ion channel activity"/>
    <property type="evidence" value="ECO:0007669"/>
    <property type="project" value="InterPro"/>
</dbReference>
<reference evidence="12 13" key="1">
    <citation type="submission" date="2020-04" db="EMBL/GenBank/DDBJ databases">
        <title>Genome sequencing of novel species.</title>
        <authorList>
            <person name="Heo J."/>
            <person name="Kim S.-J."/>
            <person name="Kim J.-S."/>
            <person name="Hong S.-B."/>
            <person name="Kwon S.-W."/>
        </authorList>
    </citation>
    <scope>NUCLEOTIDE SEQUENCE [LARGE SCALE GENOMIC DNA]</scope>
    <source>
        <strain evidence="12 13">F39-2</strain>
    </source>
</reference>
<comment type="similarity">
    <text evidence="2">Belongs to the archaeal/bacterial/fungal opsin family.</text>
</comment>
<keyword evidence="13" id="KW-1185">Reference proteome</keyword>
<dbReference type="PANTHER" id="PTHR28286:SF2">
    <property type="entry name" value="BACTERIORHODOPSIN _OPSIN, NOPA (EUROFUNG)"/>
    <property type="match status" value="1"/>
</dbReference>
<evidence type="ECO:0000256" key="9">
    <source>
        <dbReference type="ARBA" id="ARBA00023136"/>
    </source>
</evidence>
<evidence type="ECO:0000256" key="7">
    <source>
        <dbReference type="ARBA" id="ARBA00022989"/>
    </source>
</evidence>
<evidence type="ECO:0000256" key="8">
    <source>
        <dbReference type="ARBA" id="ARBA00022991"/>
    </source>
</evidence>
<dbReference type="InterPro" id="IPR018229">
    <property type="entry name" value="Rhodopsin_retinal_BS"/>
</dbReference>
<dbReference type="InterPro" id="IPR001425">
    <property type="entry name" value="Arc/bac/fun_rhodopsins"/>
</dbReference>
<evidence type="ECO:0000256" key="10">
    <source>
        <dbReference type="ARBA" id="ARBA00023170"/>
    </source>
</evidence>
<evidence type="ECO:0000256" key="3">
    <source>
        <dbReference type="ARBA" id="ARBA00022543"/>
    </source>
</evidence>
<dbReference type="SUPFAM" id="SSF81321">
    <property type="entry name" value="Family A G protein-coupled receptor-like"/>
    <property type="match status" value="1"/>
</dbReference>
<proteinExistence type="inferred from homology"/>
<keyword evidence="7 11" id="KW-1133">Transmembrane helix</keyword>
<dbReference type="SMART" id="SM01021">
    <property type="entry name" value="Bac_rhodopsin"/>
    <property type="match status" value="1"/>
</dbReference>
<feature type="transmembrane region" description="Helical" evidence="11">
    <location>
        <begin position="135"/>
        <end position="153"/>
    </location>
</feature>
<evidence type="ECO:0000256" key="2">
    <source>
        <dbReference type="ARBA" id="ARBA00008130"/>
    </source>
</evidence>
<feature type="transmembrane region" description="Helical" evidence="11">
    <location>
        <begin position="238"/>
        <end position="259"/>
    </location>
</feature>
<dbReference type="Gene3D" id="1.20.1070.10">
    <property type="entry name" value="Rhodopsin 7-helix transmembrane proteins"/>
    <property type="match status" value="1"/>
</dbReference>
<feature type="transmembrane region" description="Helical" evidence="11">
    <location>
        <begin position="107"/>
        <end position="123"/>
    </location>
</feature>
<evidence type="ECO:0000313" key="13">
    <source>
        <dbReference type="Proteomes" id="UP000503278"/>
    </source>
</evidence>
<protein>
    <submittedName>
        <fullName evidence="12">Bacteriorhodopsin</fullName>
    </submittedName>
</protein>
<dbReference type="PROSITE" id="PS00950">
    <property type="entry name" value="BACTERIAL_OPSIN_1"/>
    <property type="match status" value="1"/>
</dbReference>